<reference evidence="2" key="1">
    <citation type="journal article" date="2020" name="Nature">
        <title>Giant virus diversity and host interactions through global metagenomics.</title>
        <authorList>
            <person name="Schulz F."/>
            <person name="Roux S."/>
            <person name="Paez-Espino D."/>
            <person name="Jungbluth S."/>
            <person name="Walsh D.A."/>
            <person name="Denef V.J."/>
            <person name="McMahon K.D."/>
            <person name="Konstantinidis K.T."/>
            <person name="Eloe-Fadrosh E.A."/>
            <person name="Kyrpides N.C."/>
            <person name="Woyke T."/>
        </authorList>
    </citation>
    <scope>NUCLEOTIDE SEQUENCE</scope>
    <source>
        <strain evidence="2">GVMAG-S-1039698-54</strain>
    </source>
</reference>
<dbReference type="AlphaFoldDB" id="A0A6C0AJZ7"/>
<organism evidence="2">
    <name type="scientific">viral metagenome</name>
    <dbReference type="NCBI Taxonomy" id="1070528"/>
    <lineage>
        <taxon>unclassified sequences</taxon>
        <taxon>metagenomes</taxon>
        <taxon>organismal metagenomes</taxon>
    </lineage>
</organism>
<proteinExistence type="predicted"/>
<keyword evidence="1" id="KW-1133">Transmembrane helix</keyword>
<keyword evidence="1" id="KW-0812">Transmembrane</keyword>
<feature type="transmembrane region" description="Helical" evidence="1">
    <location>
        <begin position="92"/>
        <end position="110"/>
    </location>
</feature>
<sequence length="111" mass="12901">MGNKRFDYKKYNKDKKKARDFFNKLFGKANEAGNSEKMKGEAKKRKEETELIWGVLTFIILLVVVLNNTLFSDKSNRGITLMPREVKITGEVLGIAFIFFLFVYIIIAMLR</sequence>
<evidence type="ECO:0000313" key="2">
    <source>
        <dbReference type="EMBL" id="QHS80052.1"/>
    </source>
</evidence>
<feature type="transmembrane region" description="Helical" evidence="1">
    <location>
        <begin position="51"/>
        <end position="72"/>
    </location>
</feature>
<accession>A0A6C0AJZ7</accession>
<keyword evidence="1" id="KW-0472">Membrane</keyword>
<evidence type="ECO:0000256" key="1">
    <source>
        <dbReference type="SAM" id="Phobius"/>
    </source>
</evidence>
<name>A0A6C0AJZ7_9ZZZZ</name>
<protein>
    <submittedName>
        <fullName evidence="2">Uncharacterized protein</fullName>
    </submittedName>
</protein>
<dbReference type="EMBL" id="MN740675">
    <property type="protein sequence ID" value="QHS80052.1"/>
    <property type="molecule type" value="Genomic_DNA"/>
</dbReference>